<name>A0ABV1XS33_9ACTN</name>
<organism evidence="3 4">
    <name type="scientific">Streptomyces lanatus</name>
    <dbReference type="NCBI Taxonomy" id="66900"/>
    <lineage>
        <taxon>Bacteria</taxon>
        <taxon>Bacillati</taxon>
        <taxon>Actinomycetota</taxon>
        <taxon>Actinomycetes</taxon>
        <taxon>Kitasatosporales</taxon>
        <taxon>Streptomycetaceae</taxon>
        <taxon>Streptomyces</taxon>
    </lineage>
</organism>
<dbReference type="PROSITE" id="PS50943">
    <property type="entry name" value="HTH_CROC1"/>
    <property type="match status" value="1"/>
</dbReference>
<dbReference type="SUPFAM" id="SSF53955">
    <property type="entry name" value="Lysozyme-like"/>
    <property type="match status" value="1"/>
</dbReference>
<proteinExistence type="predicted"/>
<reference evidence="3 4" key="1">
    <citation type="submission" date="2024-06" db="EMBL/GenBank/DDBJ databases">
        <title>The Natural Products Discovery Center: Release of the First 8490 Sequenced Strains for Exploring Actinobacteria Biosynthetic Diversity.</title>
        <authorList>
            <person name="Kalkreuter E."/>
            <person name="Kautsar S.A."/>
            <person name="Yang D."/>
            <person name="Bader C.D."/>
            <person name="Teijaro C.N."/>
            <person name="Fluegel L."/>
            <person name="Davis C.M."/>
            <person name="Simpson J.R."/>
            <person name="Lauterbach L."/>
            <person name="Steele A.D."/>
            <person name="Gui C."/>
            <person name="Meng S."/>
            <person name="Li G."/>
            <person name="Viehrig K."/>
            <person name="Ye F."/>
            <person name="Su P."/>
            <person name="Kiefer A.F."/>
            <person name="Nichols A."/>
            <person name="Cepeda A.J."/>
            <person name="Yan W."/>
            <person name="Fan B."/>
            <person name="Jiang Y."/>
            <person name="Adhikari A."/>
            <person name="Zheng C.-J."/>
            <person name="Schuster L."/>
            <person name="Cowan T.M."/>
            <person name="Smanski M.J."/>
            <person name="Chevrette M.G."/>
            <person name="De Carvalho L.P.S."/>
            <person name="Shen B."/>
        </authorList>
    </citation>
    <scope>NUCLEOTIDE SEQUENCE [LARGE SCALE GENOMIC DNA]</scope>
    <source>
        <strain evidence="3 4">NPDC000155</strain>
    </source>
</reference>
<keyword evidence="4" id="KW-1185">Reference proteome</keyword>
<protein>
    <submittedName>
        <fullName evidence="3">Helix-turn-helix domain-containing protein</fullName>
    </submittedName>
</protein>
<dbReference type="SUPFAM" id="SSF47090">
    <property type="entry name" value="PGBD-like"/>
    <property type="match status" value="1"/>
</dbReference>
<evidence type="ECO:0000259" key="2">
    <source>
        <dbReference type="PROSITE" id="PS50943"/>
    </source>
</evidence>
<feature type="compositionally biased region" description="Acidic residues" evidence="1">
    <location>
        <begin position="92"/>
        <end position="102"/>
    </location>
</feature>
<sequence>MGSQPEEFEEFAACLRALRGRARLSYGELAGKTGIGRSSLHRYCSGSYIPKDYGPAHRFATACGASSEELRRLHRLWSLADAAREPDRGEGEDANADTEADTDAASGATPDEPPVAEPPTPHPPSPWYRRSPTTLLAVALVLALGATALAMMTTSGDEEEGLLFSPKCAEPVGMGRKDACAREVQRLLERAGAELEVDGEFGPETLRRVTAFQVLSGIDANGVVGEETKKALYEPPIRMDTWPAGKVRERVRKVFREAPDRAVAIADCQSFLDPLHMVPNPNGTRNWGVFQISDTTLRKLGGTPRDAMDPEWNIQAAHRLWNRSKNFADWPHCDEATSPEAVGPALVRVVGDRPARPPKSPKPSASPTGACPASGQRFKTPTDDRVYLVGPGGILYYIPDAAVYFSLWNDWSGVAVLSTGVFADCGWDKARELANGILARTRGSSQPYIWDAWYGYRAITNRTAFDKYGFSETKIQTRPSLSPVSDATGWQ</sequence>
<dbReference type="SMART" id="SM00530">
    <property type="entry name" value="HTH_XRE"/>
    <property type="match status" value="1"/>
</dbReference>
<dbReference type="Pfam" id="PF01471">
    <property type="entry name" value="PG_binding_1"/>
    <property type="match status" value="1"/>
</dbReference>
<gene>
    <name evidence="3" type="ORF">ABT384_16795</name>
</gene>
<feature type="region of interest" description="Disordered" evidence="1">
    <location>
        <begin position="351"/>
        <end position="378"/>
    </location>
</feature>
<dbReference type="Pfam" id="PF13560">
    <property type="entry name" value="HTH_31"/>
    <property type="match status" value="1"/>
</dbReference>
<dbReference type="Gene3D" id="1.10.530.10">
    <property type="match status" value="1"/>
</dbReference>
<dbReference type="EMBL" id="JBEPFB010000006">
    <property type="protein sequence ID" value="MER7374295.1"/>
    <property type="molecule type" value="Genomic_DNA"/>
</dbReference>
<dbReference type="InterPro" id="IPR010982">
    <property type="entry name" value="Lambda_DNA-bd_dom_sf"/>
</dbReference>
<evidence type="ECO:0000256" key="1">
    <source>
        <dbReference type="SAM" id="MobiDB-lite"/>
    </source>
</evidence>
<comment type="caution">
    <text evidence="3">The sequence shown here is derived from an EMBL/GenBank/DDBJ whole genome shotgun (WGS) entry which is preliminary data.</text>
</comment>
<dbReference type="Proteomes" id="UP001486207">
    <property type="component" value="Unassembled WGS sequence"/>
</dbReference>
<evidence type="ECO:0000313" key="3">
    <source>
        <dbReference type="EMBL" id="MER7374295.1"/>
    </source>
</evidence>
<dbReference type="InterPro" id="IPR036365">
    <property type="entry name" value="PGBD-like_sf"/>
</dbReference>
<accession>A0ABV1XS33</accession>
<dbReference type="InterPro" id="IPR001387">
    <property type="entry name" value="Cro/C1-type_HTH"/>
</dbReference>
<dbReference type="CDD" id="cd00093">
    <property type="entry name" value="HTH_XRE"/>
    <property type="match status" value="1"/>
</dbReference>
<feature type="compositionally biased region" description="Pro residues" evidence="1">
    <location>
        <begin position="111"/>
        <end position="126"/>
    </location>
</feature>
<feature type="domain" description="HTH cro/C1-type" evidence="2">
    <location>
        <begin position="15"/>
        <end position="70"/>
    </location>
</feature>
<dbReference type="Gene3D" id="1.10.101.10">
    <property type="entry name" value="PGBD-like superfamily/PGBD"/>
    <property type="match status" value="1"/>
</dbReference>
<feature type="region of interest" description="Disordered" evidence="1">
    <location>
        <begin position="83"/>
        <end position="129"/>
    </location>
</feature>
<dbReference type="RefSeq" id="WP_190070848.1">
    <property type="nucleotide sequence ID" value="NZ_BNBM01000006.1"/>
</dbReference>
<dbReference type="InterPro" id="IPR036366">
    <property type="entry name" value="PGBDSf"/>
</dbReference>
<dbReference type="InterPro" id="IPR002477">
    <property type="entry name" value="Peptidoglycan-bd-like"/>
</dbReference>
<evidence type="ECO:0000313" key="4">
    <source>
        <dbReference type="Proteomes" id="UP001486207"/>
    </source>
</evidence>
<dbReference type="SUPFAM" id="SSF47413">
    <property type="entry name" value="lambda repressor-like DNA-binding domains"/>
    <property type="match status" value="1"/>
</dbReference>
<dbReference type="InterPro" id="IPR023346">
    <property type="entry name" value="Lysozyme-like_dom_sf"/>
</dbReference>